<dbReference type="InParanoid" id="G8ZTH3"/>
<dbReference type="EMBL" id="HE616745">
    <property type="protein sequence ID" value="CCE91917.1"/>
    <property type="molecule type" value="Genomic_DNA"/>
</dbReference>
<dbReference type="Proteomes" id="UP000005627">
    <property type="component" value="Chromosome 4"/>
</dbReference>
<dbReference type="FunCoup" id="G8ZTH3">
    <property type="interactions" value="205"/>
</dbReference>
<evidence type="ECO:0000256" key="6">
    <source>
        <dbReference type="ARBA" id="ARBA00022759"/>
    </source>
</evidence>
<comment type="domain">
    <text evidence="11">The VLRF1 domain mediates binding to the 60S ribosomal subunit.</text>
</comment>
<comment type="similarity">
    <text evidence="2 11">Belongs to the ANKZF1/VMS1 family.</text>
</comment>
<accession>G8ZTH3</accession>
<dbReference type="GeneID" id="11502351"/>
<keyword evidence="10" id="KW-0863">Zinc-finger</keyword>
<dbReference type="OrthoDB" id="429841at2759"/>
<dbReference type="KEGG" id="tdl:TDEL_0D03330"/>
<dbReference type="Pfam" id="PF18826">
    <property type="entry name" value="bVLRF1"/>
    <property type="match status" value="1"/>
</dbReference>
<keyword evidence="6 11" id="KW-0255">Endonuclease</keyword>
<dbReference type="GO" id="GO:0071630">
    <property type="term" value="P:nuclear protein quality control by the ubiquitin-proteasome system"/>
    <property type="evidence" value="ECO:0007669"/>
    <property type="project" value="EnsemblFungi"/>
</dbReference>
<dbReference type="GO" id="GO:0005829">
    <property type="term" value="C:cytosol"/>
    <property type="evidence" value="ECO:0007669"/>
    <property type="project" value="EnsemblFungi"/>
</dbReference>
<dbReference type="AlphaFoldDB" id="G8ZTH3"/>
<gene>
    <name evidence="16" type="primary">TDEL0D03330</name>
    <name evidence="16" type="ORF">TDEL_0D03330</name>
</gene>
<keyword evidence="9 12" id="KW-0175">Coiled coil</keyword>
<dbReference type="InterPro" id="IPR041175">
    <property type="entry name" value="VLRF1/Vms1"/>
</dbReference>
<keyword evidence="3 11" id="KW-0963">Cytoplasm</keyword>
<feature type="region of interest" description="Disordered" evidence="13">
    <location>
        <begin position="113"/>
        <end position="144"/>
    </location>
</feature>
<evidence type="ECO:0008006" key="18">
    <source>
        <dbReference type="Google" id="ProtNLM"/>
    </source>
</evidence>
<evidence type="ECO:0000256" key="1">
    <source>
        <dbReference type="ARBA" id="ARBA00004496"/>
    </source>
</evidence>
<dbReference type="GO" id="GO:0005789">
    <property type="term" value="C:endoplasmic reticulum membrane"/>
    <property type="evidence" value="ECO:0007669"/>
    <property type="project" value="EnsemblFungi"/>
</dbReference>
<evidence type="ECO:0000256" key="3">
    <source>
        <dbReference type="ARBA" id="ARBA00022490"/>
    </source>
</evidence>
<dbReference type="GO" id="GO:0008270">
    <property type="term" value="F:zinc ion binding"/>
    <property type="evidence" value="ECO:0007669"/>
    <property type="project" value="UniProtKB-KW"/>
</dbReference>
<evidence type="ECO:0000256" key="9">
    <source>
        <dbReference type="ARBA" id="ARBA00023054"/>
    </source>
</evidence>
<proteinExistence type="inferred from homology"/>
<feature type="domain" description="VLRF1" evidence="15">
    <location>
        <begin position="224"/>
        <end position="384"/>
    </location>
</feature>
<evidence type="ECO:0000259" key="15">
    <source>
        <dbReference type="PROSITE" id="PS52044"/>
    </source>
</evidence>
<dbReference type="InterPro" id="IPR036770">
    <property type="entry name" value="Ankyrin_rpt-contain_sf"/>
</dbReference>
<dbReference type="Gene3D" id="1.25.40.20">
    <property type="entry name" value="Ankyrin repeat-containing domain"/>
    <property type="match status" value="1"/>
</dbReference>
<dbReference type="PROSITE" id="PS00028">
    <property type="entry name" value="ZINC_FINGER_C2H2_1"/>
    <property type="match status" value="1"/>
</dbReference>
<feature type="domain" description="C2H2-type" evidence="14">
    <location>
        <begin position="62"/>
        <end position="87"/>
    </location>
</feature>
<dbReference type="GO" id="GO:0036266">
    <property type="term" value="C:Cdc48p-Npl4p-Vms1p AAA ATPase complex"/>
    <property type="evidence" value="ECO:0007669"/>
    <property type="project" value="EnsemblFungi"/>
</dbReference>
<keyword evidence="4 11" id="KW-0540">Nuclease</keyword>
<keyword evidence="7 11" id="KW-0378">Hydrolase</keyword>
<keyword evidence="5" id="KW-0677">Repeat</keyword>
<dbReference type="GO" id="GO:0036503">
    <property type="term" value="P:ERAD pathway"/>
    <property type="evidence" value="ECO:0007669"/>
    <property type="project" value="EnsemblFungi"/>
</dbReference>
<evidence type="ECO:0000313" key="16">
    <source>
        <dbReference type="EMBL" id="CCE91917.1"/>
    </source>
</evidence>
<dbReference type="GO" id="GO:0072671">
    <property type="term" value="P:mitochondria-associated ubiquitin-dependent protein catabolic process"/>
    <property type="evidence" value="ECO:0007669"/>
    <property type="project" value="EnsemblFungi"/>
</dbReference>
<feature type="coiled-coil region" evidence="12">
    <location>
        <begin position="548"/>
        <end position="583"/>
    </location>
</feature>
<evidence type="ECO:0000313" key="17">
    <source>
        <dbReference type="Proteomes" id="UP000005627"/>
    </source>
</evidence>
<dbReference type="PANTHER" id="PTHR16036:SF2">
    <property type="entry name" value="TRNA ENDONUCLEASE ANKZF1"/>
    <property type="match status" value="1"/>
</dbReference>
<sequence>MVEVTQFKKNDLYIYELSANVLDSLKLITFDSTLHEVDPVPTATAAANGASAQTTKPTSDSLECNVCGMTFETLQRNREHRRTDLHTYNVKRNMKDLSPIGEDKFQDLISSKEGTPHATDIHNPSADDDQEDRDNDESESDEFYREQSNFLDDLLEDEVTNMSIDDNSGGVVSHLNTRSPQIYFNSTLLQNSDAFGIYKALFTEDQTIKPLQSVKEWNFNKDQSSTVSALFMVGGGHFAGAIVSHQRANVNGNARKQDQSLQEQAVVFLEHKTFHRYTTRRKQGGSQSAMDQAKGKANSAGSDLRRYNEAALKLDIKNLLAEWEPYLRNCENVFLRATNIHERKVFTDNREIKKIENKVKSFPFTTGRPTVAELKRSWCELSYLKKVAKPQPLALKEPNVSSDITKTSKNEDKEPSKEISPEELHTKELLQFLKKAKAPLLVAYLRKRGLDVNFRLAPKSQYSVTPTMLHFAAQQGLRQMVTILISNLKSDPCIENEYGKTAWDLAKSSDVRYAFQLARHKLGENYTDWSKSHIDKPLSREDIDILNKEKLDNEKKETDEAIKRELENVRERQKAELEDKKRFWENS</sequence>
<name>G8ZTH3_TORDE</name>
<dbReference type="InterPro" id="IPR013087">
    <property type="entry name" value="Znf_C2H2_type"/>
</dbReference>
<keyword evidence="10" id="KW-0479">Metal-binding</keyword>
<keyword evidence="17" id="KW-1185">Reference proteome</keyword>
<evidence type="ECO:0000256" key="2">
    <source>
        <dbReference type="ARBA" id="ARBA00009262"/>
    </source>
</evidence>
<evidence type="ECO:0000256" key="5">
    <source>
        <dbReference type="ARBA" id="ARBA00022737"/>
    </source>
</evidence>
<comment type="subcellular location">
    <subcellularLocation>
        <location evidence="1">Cytoplasm</location>
    </subcellularLocation>
</comment>
<evidence type="ECO:0000256" key="12">
    <source>
        <dbReference type="SAM" id="Coils"/>
    </source>
</evidence>
<dbReference type="RefSeq" id="XP_003681128.1">
    <property type="nucleotide sequence ID" value="XM_003681080.1"/>
</dbReference>
<organism evidence="16 17">
    <name type="scientific">Torulaspora delbrueckii</name>
    <name type="common">Yeast</name>
    <name type="synonym">Candida colliculosa</name>
    <dbReference type="NCBI Taxonomy" id="4950"/>
    <lineage>
        <taxon>Eukaryota</taxon>
        <taxon>Fungi</taxon>
        <taxon>Dikarya</taxon>
        <taxon>Ascomycota</taxon>
        <taxon>Saccharomycotina</taxon>
        <taxon>Saccharomycetes</taxon>
        <taxon>Saccharomycetales</taxon>
        <taxon>Saccharomycetaceae</taxon>
        <taxon>Torulaspora</taxon>
    </lineage>
</organism>
<evidence type="ECO:0000256" key="11">
    <source>
        <dbReference type="PROSITE-ProRule" id="PRU01389"/>
    </source>
</evidence>
<protein>
    <recommendedName>
        <fullName evidence="18">C2H2-type domain-containing protein</fullName>
    </recommendedName>
</protein>
<dbReference type="GO" id="GO:0072344">
    <property type="term" value="P:rescue of stalled ribosome"/>
    <property type="evidence" value="ECO:0007669"/>
    <property type="project" value="EnsemblFungi"/>
</dbReference>
<evidence type="ECO:0000256" key="13">
    <source>
        <dbReference type="SAM" id="MobiDB-lite"/>
    </source>
</evidence>
<evidence type="ECO:0000256" key="10">
    <source>
        <dbReference type="PROSITE-ProRule" id="PRU00042"/>
    </source>
</evidence>
<evidence type="ECO:0000256" key="4">
    <source>
        <dbReference type="ARBA" id="ARBA00022722"/>
    </source>
</evidence>
<dbReference type="PROSITE" id="PS50157">
    <property type="entry name" value="ZINC_FINGER_C2H2_2"/>
    <property type="match status" value="1"/>
</dbReference>
<keyword evidence="8" id="KW-0040">ANK repeat</keyword>
<dbReference type="GO" id="GO:0004045">
    <property type="term" value="F:peptidyl-tRNA hydrolase activity"/>
    <property type="evidence" value="ECO:0007669"/>
    <property type="project" value="EnsemblFungi"/>
</dbReference>
<dbReference type="eggNOG" id="KOG2505">
    <property type="taxonomic scope" value="Eukaryota"/>
</dbReference>
<keyword evidence="10" id="KW-0862">Zinc</keyword>
<dbReference type="SUPFAM" id="SSF48403">
    <property type="entry name" value="Ankyrin repeat"/>
    <property type="match status" value="1"/>
</dbReference>
<reference evidence="16 17" key="1">
    <citation type="journal article" date="2011" name="Proc. Natl. Acad. Sci. U.S.A.">
        <title>Evolutionary erosion of yeast sex chromosomes by mating-type switching accidents.</title>
        <authorList>
            <person name="Gordon J.L."/>
            <person name="Armisen D."/>
            <person name="Proux-Wera E."/>
            <person name="Oheigeartaigh S.S."/>
            <person name="Byrne K.P."/>
            <person name="Wolfe K.H."/>
        </authorList>
    </citation>
    <scope>NUCLEOTIDE SEQUENCE [LARGE SCALE GENOMIC DNA]</scope>
    <source>
        <strain evidence="17">ATCC 10662 / CBS 1146 / NBRC 0425 / NCYC 2629 / NRRL Y-866</strain>
    </source>
</reference>
<dbReference type="PROSITE" id="PS52044">
    <property type="entry name" value="VLRF1"/>
    <property type="match status" value="1"/>
</dbReference>
<evidence type="ECO:0000259" key="14">
    <source>
        <dbReference type="PROSITE" id="PS50157"/>
    </source>
</evidence>
<dbReference type="InterPro" id="IPR047139">
    <property type="entry name" value="ANKZ1/VMS1"/>
</dbReference>
<evidence type="ECO:0000256" key="7">
    <source>
        <dbReference type="ARBA" id="ARBA00022801"/>
    </source>
</evidence>
<evidence type="ECO:0000256" key="8">
    <source>
        <dbReference type="ARBA" id="ARBA00023043"/>
    </source>
</evidence>
<dbReference type="HOGENOM" id="CLU_014293_1_1_1"/>
<feature type="region of interest" description="Disordered" evidence="13">
    <location>
        <begin position="398"/>
        <end position="421"/>
    </location>
</feature>
<dbReference type="PANTHER" id="PTHR16036">
    <property type="entry name" value="ANKYRIN REPEAT AND ZINC FINGER DOMAIN-CONTAINING PROTEIN 1"/>
    <property type="match status" value="1"/>
</dbReference>
<feature type="compositionally biased region" description="Acidic residues" evidence="13">
    <location>
        <begin position="126"/>
        <end position="141"/>
    </location>
</feature>
<dbReference type="GO" id="GO:0004521">
    <property type="term" value="F:RNA endonuclease activity"/>
    <property type="evidence" value="ECO:0007669"/>
    <property type="project" value="EnsemblFungi"/>
</dbReference>
<feature type="compositionally biased region" description="Basic and acidic residues" evidence="13">
    <location>
        <begin position="406"/>
        <end position="421"/>
    </location>
</feature>
<dbReference type="STRING" id="1076872.G8ZTH3"/>
<feature type="region of interest" description="Disordered" evidence="13">
    <location>
        <begin position="279"/>
        <end position="301"/>
    </location>
</feature>
<feature type="active site" evidence="11">
    <location>
        <position position="287"/>
    </location>
</feature>